<name>A0ACC2F3G0_DALPE</name>
<keyword evidence="2" id="KW-1185">Reference proteome</keyword>
<protein>
    <submittedName>
        <fullName evidence="1">Uncharacterized protein</fullName>
    </submittedName>
</protein>
<evidence type="ECO:0000313" key="1">
    <source>
        <dbReference type="EMBL" id="KAJ7985893.1"/>
    </source>
</evidence>
<dbReference type="Proteomes" id="UP001157502">
    <property type="component" value="Chromosome 35"/>
</dbReference>
<evidence type="ECO:0000313" key="2">
    <source>
        <dbReference type="Proteomes" id="UP001157502"/>
    </source>
</evidence>
<organism evidence="1 2">
    <name type="scientific">Dallia pectoralis</name>
    <name type="common">Alaska blackfish</name>
    <dbReference type="NCBI Taxonomy" id="75939"/>
    <lineage>
        <taxon>Eukaryota</taxon>
        <taxon>Metazoa</taxon>
        <taxon>Chordata</taxon>
        <taxon>Craniata</taxon>
        <taxon>Vertebrata</taxon>
        <taxon>Euteleostomi</taxon>
        <taxon>Actinopterygii</taxon>
        <taxon>Neopterygii</taxon>
        <taxon>Teleostei</taxon>
        <taxon>Protacanthopterygii</taxon>
        <taxon>Esociformes</taxon>
        <taxon>Umbridae</taxon>
        <taxon>Dallia</taxon>
    </lineage>
</organism>
<gene>
    <name evidence="1" type="ORF">DPEC_G00345190</name>
</gene>
<accession>A0ACC2F3G0</accession>
<comment type="caution">
    <text evidence="1">The sequence shown here is derived from an EMBL/GenBank/DDBJ whole genome shotgun (WGS) entry which is preliminary data.</text>
</comment>
<dbReference type="EMBL" id="CM055762">
    <property type="protein sequence ID" value="KAJ7985893.1"/>
    <property type="molecule type" value="Genomic_DNA"/>
</dbReference>
<sequence>MFTAVLGNQLVKMTPDLSRGWRRAEMLTCLSRRRTEQTRQQENASQREDPQGTEEPAQEQSDDCRDLVLLLGNMGRCLLLSGSNGRHRLRRLSAIDRFRGRPGFRERRPVIDGL</sequence>
<proteinExistence type="predicted"/>
<reference evidence="1" key="1">
    <citation type="submission" date="2021-05" db="EMBL/GenBank/DDBJ databases">
        <authorList>
            <person name="Pan Q."/>
            <person name="Jouanno E."/>
            <person name="Zahm M."/>
            <person name="Klopp C."/>
            <person name="Cabau C."/>
            <person name="Louis A."/>
            <person name="Berthelot C."/>
            <person name="Parey E."/>
            <person name="Roest Crollius H."/>
            <person name="Montfort J."/>
            <person name="Robinson-Rechavi M."/>
            <person name="Bouchez O."/>
            <person name="Lampietro C."/>
            <person name="Lopez Roques C."/>
            <person name="Donnadieu C."/>
            <person name="Postlethwait J."/>
            <person name="Bobe J."/>
            <person name="Dillon D."/>
            <person name="Chandos A."/>
            <person name="von Hippel F."/>
            <person name="Guiguen Y."/>
        </authorList>
    </citation>
    <scope>NUCLEOTIDE SEQUENCE</scope>
    <source>
        <strain evidence="1">YG-Jan2019</strain>
    </source>
</reference>